<dbReference type="Proteomes" id="UP000199092">
    <property type="component" value="Chromosome I"/>
</dbReference>
<dbReference type="AlphaFoldDB" id="A0A1H2A181"/>
<dbReference type="PANTHER" id="PTHR43649:SF31">
    <property type="entry name" value="SN-GLYCEROL-3-PHOSPHATE-BINDING PERIPLASMIC PROTEIN UGPB"/>
    <property type="match status" value="1"/>
</dbReference>
<dbReference type="STRING" id="546871.SAMN04488543_4152"/>
<dbReference type="OrthoDB" id="5166384at2"/>
<dbReference type="PROSITE" id="PS51318">
    <property type="entry name" value="TAT"/>
    <property type="match status" value="1"/>
</dbReference>
<proteinExistence type="inferred from homology"/>
<evidence type="ECO:0000313" key="3">
    <source>
        <dbReference type="Proteomes" id="UP000199092"/>
    </source>
</evidence>
<dbReference type="InterPro" id="IPR050490">
    <property type="entry name" value="Bact_solute-bd_prot1"/>
</dbReference>
<evidence type="ECO:0000256" key="1">
    <source>
        <dbReference type="ARBA" id="ARBA00008520"/>
    </source>
</evidence>
<evidence type="ECO:0000313" key="2">
    <source>
        <dbReference type="EMBL" id="SDT39771.1"/>
    </source>
</evidence>
<dbReference type="EMBL" id="LT629749">
    <property type="protein sequence ID" value="SDT39771.1"/>
    <property type="molecule type" value="Genomic_DNA"/>
</dbReference>
<dbReference type="SUPFAM" id="SSF53850">
    <property type="entry name" value="Periplasmic binding protein-like II"/>
    <property type="match status" value="1"/>
</dbReference>
<dbReference type="RefSeq" id="WP_091415680.1">
    <property type="nucleotide sequence ID" value="NZ_LT629749.1"/>
</dbReference>
<organism evidence="2 3">
    <name type="scientific">Friedmanniella luteola</name>
    <dbReference type="NCBI Taxonomy" id="546871"/>
    <lineage>
        <taxon>Bacteria</taxon>
        <taxon>Bacillati</taxon>
        <taxon>Actinomycetota</taxon>
        <taxon>Actinomycetes</taxon>
        <taxon>Propionibacteriales</taxon>
        <taxon>Nocardioidaceae</taxon>
        <taxon>Friedmanniella</taxon>
    </lineage>
</organism>
<name>A0A1H2A181_9ACTN</name>
<dbReference type="Gene3D" id="3.40.190.10">
    <property type="entry name" value="Periplasmic binding protein-like II"/>
    <property type="match status" value="1"/>
</dbReference>
<dbReference type="InterPro" id="IPR006311">
    <property type="entry name" value="TAT_signal"/>
</dbReference>
<protein>
    <submittedName>
        <fullName evidence="2">Carbohydrate ABC transporter substrate-binding protein, CUT1 family</fullName>
    </submittedName>
</protein>
<reference evidence="2 3" key="1">
    <citation type="submission" date="2016-10" db="EMBL/GenBank/DDBJ databases">
        <authorList>
            <person name="de Groot N.N."/>
        </authorList>
    </citation>
    <scope>NUCLEOTIDE SEQUENCE [LARGE SCALE GENOMIC DNA]</scope>
    <source>
        <strain evidence="2 3">DSM 21741</strain>
    </source>
</reference>
<keyword evidence="3" id="KW-1185">Reference proteome</keyword>
<comment type="similarity">
    <text evidence="1">Belongs to the bacterial solute-binding protein 1 family.</text>
</comment>
<sequence length="556" mass="60309">MTTSAFSRRKLLAGAGGAAALIGTGGLSACSGSGSGGAGGNAASVNAAVGLPTYIPYTGLKPDLPGTEQGVDPAFRNFPKDNPKSVAEVPGKGGTLTGMANIYFAVPPGPDRNSYWQGLNERLGVKLDLQMVSNADYLQKFPTTIAGNDLPDMLQVPNGAPPPVPNMPQLLDKRFTNLTEHLSGDAIKDYPNLANIPTRTWKATVYNGGIYGIPIARGAIGNYHFIRKDLFDAAGVSTEPKTYEELVETTKALTDPKKRRWAFGLFNQPRQLLGRMNDEPNIWREEGGKLTHVYETENYAKTVDDLTTMWKSGVMHPDSFNPAQPFKQLFNAGSVAINAADGYPGWIQYILDNASNPDFELGLMPVYKRDGSELAHWANGSGFFSITLLKKQDDPEKIKEILRVLNWLAAPFGTEEYKYRLYGEEGVDHTMDSGGNPVLTKTGTANTVLPIRYLADSPYTIYVPGRPQDADTQHAYQSLEIPTGIDNPTIGLYSNTASSKNATADKAFTDGVNDIVQGRRQPTELKNLISTWKSSVGDAMRTEYQEQLQTVGATPG</sequence>
<gene>
    <name evidence="2" type="ORF">SAMN04488543_4152</name>
</gene>
<accession>A0A1H2A181</accession>
<dbReference type="PANTHER" id="PTHR43649">
    <property type="entry name" value="ARABINOSE-BINDING PROTEIN-RELATED"/>
    <property type="match status" value="1"/>
</dbReference>